<name>A0A7S2N178_9STRA</name>
<evidence type="ECO:0000256" key="1">
    <source>
        <dbReference type="SAM" id="MobiDB-lite"/>
    </source>
</evidence>
<dbReference type="PANTHER" id="PTHR47475">
    <property type="entry name" value="CHROMOSOME TRANSMISSION FIDELITY PROTEIN 8"/>
    <property type="match status" value="1"/>
</dbReference>
<accession>A0A7S2N178</accession>
<dbReference type="GO" id="GO:0031390">
    <property type="term" value="C:Ctf18 RFC-like complex"/>
    <property type="evidence" value="ECO:0007669"/>
    <property type="project" value="InterPro"/>
</dbReference>
<reference evidence="2" key="1">
    <citation type="submission" date="2021-01" db="EMBL/GenBank/DDBJ databases">
        <authorList>
            <person name="Corre E."/>
            <person name="Pelletier E."/>
            <person name="Niang G."/>
            <person name="Scheremetjew M."/>
            <person name="Finn R."/>
            <person name="Kale V."/>
            <person name="Holt S."/>
            <person name="Cochrane G."/>
            <person name="Meng A."/>
            <person name="Brown T."/>
            <person name="Cohen L."/>
        </authorList>
    </citation>
    <scope>NUCLEOTIDE SEQUENCE</scope>
    <source>
        <strain evidence="2">CCMP826</strain>
    </source>
</reference>
<proteinExistence type="predicted"/>
<dbReference type="InterPro" id="IPR018607">
    <property type="entry name" value="Ctf8"/>
</dbReference>
<dbReference type="AlphaFoldDB" id="A0A7S2N178"/>
<sequence length="139" mass="15494">MIIPITRPTVTDSDEDDTPQEWSLLELNGELIPPAEIPQSEPPSSTTDMDVDCGSTTTARMELGAVRFSDDGTPMMTIGSHELKGKIVNLKQPFVIMKKNKATKRKRCEDCDSSNVNFEVAGVITKKMLFDQYPKTIMR</sequence>
<feature type="region of interest" description="Disordered" evidence="1">
    <location>
        <begin position="33"/>
        <end position="54"/>
    </location>
</feature>
<dbReference type="EMBL" id="HBGV01017483">
    <property type="protein sequence ID" value="CAD9513641.1"/>
    <property type="molecule type" value="Transcribed_RNA"/>
</dbReference>
<dbReference type="Pfam" id="PF09696">
    <property type="entry name" value="Ctf8"/>
    <property type="match status" value="1"/>
</dbReference>
<feature type="compositionally biased region" description="Polar residues" evidence="1">
    <location>
        <begin position="42"/>
        <end position="54"/>
    </location>
</feature>
<dbReference type="PANTHER" id="PTHR47475:SF2">
    <property type="entry name" value="CHROMOSOME TRANSMISSION FIDELITY PROTEIN 8"/>
    <property type="match status" value="1"/>
</dbReference>
<evidence type="ECO:0000313" key="2">
    <source>
        <dbReference type="EMBL" id="CAD9513641.1"/>
    </source>
</evidence>
<gene>
    <name evidence="2" type="ORF">HTAM1171_LOCUS10791</name>
</gene>
<organism evidence="2">
    <name type="scientific">Helicotheca tamesis</name>
    <dbReference type="NCBI Taxonomy" id="374047"/>
    <lineage>
        <taxon>Eukaryota</taxon>
        <taxon>Sar</taxon>
        <taxon>Stramenopiles</taxon>
        <taxon>Ochrophyta</taxon>
        <taxon>Bacillariophyta</taxon>
        <taxon>Mediophyceae</taxon>
        <taxon>Lithodesmiophycidae</taxon>
        <taxon>Lithodesmiales</taxon>
        <taxon>Lithodesmiaceae</taxon>
        <taxon>Helicotheca</taxon>
    </lineage>
</organism>
<dbReference type="GO" id="GO:0007064">
    <property type="term" value="P:mitotic sister chromatid cohesion"/>
    <property type="evidence" value="ECO:0007669"/>
    <property type="project" value="InterPro"/>
</dbReference>
<protein>
    <submittedName>
        <fullName evidence="2">Uncharacterized protein</fullName>
    </submittedName>
</protein>